<evidence type="ECO:0000313" key="6">
    <source>
        <dbReference type="Proteomes" id="UP000199693"/>
    </source>
</evidence>
<dbReference type="Proteomes" id="UP000199693">
    <property type="component" value="Unassembled WGS sequence"/>
</dbReference>
<dbReference type="RefSeq" id="WP_089391636.1">
    <property type="nucleotide sequence ID" value="NZ_FNEC01000029.1"/>
</dbReference>
<dbReference type="InterPro" id="IPR013783">
    <property type="entry name" value="Ig-like_fold"/>
</dbReference>
<evidence type="ECO:0000256" key="1">
    <source>
        <dbReference type="SAM" id="SignalP"/>
    </source>
</evidence>
<dbReference type="InterPro" id="IPR008962">
    <property type="entry name" value="PapD-like_sf"/>
</dbReference>
<keyword evidence="5" id="KW-1185">Reference proteome</keyword>
<dbReference type="PANTHER" id="PTHR30251">
    <property type="entry name" value="PILUS ASSEMBLY CHAPERONE"/>
    <property type="match status" value="1"/>
</dbReference>
<dbReference type="EMBL" id="FZPC01000011">
    <property type="protein sequence ID" value="SNS98365.1"/>
    <property type="molecule type" value="Genomic_DNA"/>
</dbReference>
<protein>
    <submittedName>
        <fullName evidence="3">Fimbrial chaperone protein</fullName>
    </submittedName>
</protein>
<dbReference type="EMBL" id="FNEC01000029">
    <property type="protein sequence ID" value="SDK12703.1"/>
    <property type="molecule type" value="Genomic_DNA"/>
</dbReference>
<reference evidence="3 6" key="1">
    <citation type="submission" date="2016-10" db="EMBL/GenBank/DDBJ databases">
        <authorList>
            <person name="de Groot N.N."/>
        </authorList>
    </citation>
    <scope>NUCLEOTIDE SEQUENCE [LARGE SCALE GENOMIC DNA]</scope>
    <source>
        <strain evidence="3 6">CCM 7361</strain>
    </source>
</reference>
<evidence type="ECO:0000313" key="4">
    <source>
        <dbReference type="EMBL" id="SNS98365.1"/>
    </source>
</evidence>
<dbReference type="InterPro" id="IPR016147">
    <property type="entry name" value="Pili_assmbl_chaperone_N"/>
</dbReference>
<dbReference type="Proteomes" id="UP000198309">
    <property type="component" value="Unassembled WGS sequence"/>
</dbReference>
<evidence type="ECO:0000259" key="2">
    <source>
        <dbReference type="Pfam" id="PF00345"/>
    </source>
</evidence>
<reference evidence="4 5" key="2">
    <citation type="submission" date="2017-06" db="EMBL/GenBank/DDBJ databases">
        <authorList>
            <person name="Varghese N."/>
            <person name="Submissions S."/>
        </authorList>
    </citation>
    <scope>NUCLEOTIDE SEQUENCE [LARGE SCALE GENOMIC DNA]</scope>
    <source>
        <strain evidence="4 5">RLD-1</strain>
    </source>
</reference>
<dbReference type="PANTHER" id="PTHR30251:SF4">
    <property type="entry name" value="SLR1668 PROTEIN"/>
    <property type="match status" value="1"/>
</dbReference>
<dbReference type="InterPro" id="IPR050643">
    <property type="entry name" value="Periplasmic_pilus_chap"/>
</dbReference>
<dbReference type="GO" id="GO:0071555">
    <property type="term" value="P:cell wall organization"/>
    <property type="evidence" value="ECO:0007669"/>
    <property type="project" value="InterPro"/>
</dbReference>
<proteinExistence type="predicted"/>
<dbReference type="SUPFAM" id="SSF49354">
    <property type="entry name" value="PapD-like"/>
    <property type="match status" value="1"/>
</dbReference>
<evidence type="ECO:0000313" key="3">
    <source>
        <dbReference type="EMBL" id="SDK12703.1"/>
    </source>
</evidence>
<gene>
    <name evidence="3" type="ORF">SAMN05216189_102951</name>
    <name evidence="4" type="ORF">SAMN06295949_11152</name>
</gene>
<accession>A0A239IXW7</accession>
<dbReference type="GO" id="GO:0030288">
    <property type="term" value="C:outer membrane-bounded periplasmic space"/>
    <property type="evidence" value="ECO:0007669"/>
    <property type="project" value="InterPro"/>
</dbReference>
<organism evidence="3 6">
    <name type="scientific">Pseudomonas delhiensis</name>
    <dbReference type="NCBI Taxonomy" id="366289"/>
    <lineage>
        <taxon>Bacteria</taxon>
        <taxon>Pseudomonadati</taxon>
        <taxon>Pseudomonadota</taxon>
        <taxon>Gammaproteobacteria</taxon>
        <taxon>Pseudomonadales</taxon>
        <taxon>Pseudomonadaceae</taxon>
        <taxon>Pseudomonas</taxon>
    </lineage>
</organism>
<dbReference type="AlphaFoldDB" id="A0A239IXW7"/>
<dbReference type="Gene3D" id="2.60.40.10">
    <property type="entry name" value="Immunoglobulins"/>
    <property type="match status" value="1"/>
</dbReference>
<evidence type="ECO:0000313" key="5">
    <source>
        <dbReference type="Proteomes" id="UP000198309"/>
    </source>
</evidence>
<feature type="signal peptide" evidence="1">
    <location>
        <begin position="1"/>
        <end position="19"/>
    </location>
</feature>
<dbReference type="Pfam" id="PF00345">
    <property type="entry name" value="PapD_N"/>
    <property type="match status" value="1"/>
</dbReference>
<feature type="domain" description="Pili assembly chaperone N-terminal" evidence="2">
    <location>
        <begin position="33"/>
        <end position="143"/>
    </location>
</feature>
<keyword evidence="1" id="KW-0732">Signal</keyword>
<feature type="chain" id="PRO_5030040785" evidence="1">
    <location>
        <begin position="20"/>
        <end position="239"/>
    </location>
</feature>
<sequence length="239" mass="26103">MPFALLLILLVLLPAAARADSSILIWPIDPRLEHDQRASALWLENRGARSALLQVRIFAWSQRDGEEHYQAQREVVGSPPMVRVEPGARQLVRLTRLAPSAAGTEHAYRILIDEVPTPQDEAQGPEGSGIRFQMRYSVPLFLAGPGLPAGAGHPALGWRQVEAGGKAYLEISNAGPRHVRLTRVAFERGGASLAMDEGLLGYVLPGSRMRWPLPRPLAGGERLWAEVNGERGEIAAVPR</sequence>
<name>A0A239IXW7_9PSED</name>